<reference evidence="4" key="1">
    <citation type="journal article" date="2018" name="Nat. Plants">
        <title>Whole-genome landscape of Medicago truncatula symbiotic genes.</title>
        <authorList>
            <person name="Pecrix Y."/>
            <person name="Staton S.E."/>
            <person name="Sallet E."/>
            <person name="Lelandais-Briere C."/>
            <person name="Moreau S."/>
            <person name="Carrere S."/>
            <person name="Blein T."/>
            <person name="Jardinaud M.F."/>
            <person name="Latrasse D."/>
            <person name="Zouine M."/>
            <person name="Zahm M."/>
            <person name="Kreplak J."/>
            <person name="Mayjonade B."/>
            <person name="Satge C."/>
            <person name="Perez M."/>
            <person name="Cauet S."/>
            <person name="Marande W."/>
            <person name="Chantry-Darmon C."/>
            <person name="Lopez-Roques C."/>
            <person name="Bouchez O."/>
            <person name="Berard A."/>
            <person name="Debelle F."/>
            <person name="Munos S."/>
            <person name="Bendahmane A."/>
            <person name="Berges H."/>
            <person name="Niebel A."/>
            <person name="Buitink J."/>
            <person name="Frugier F."/>
            <person name="Benhamed M."/>
            <person name="Crespi M."/>
            <person name="Gouzy J."/>
            <person name="Gamas P."/>
        </authorList>
    </citation>
    <scope>NUCLEOTIDE SEQUENCE [LARGE SCALE GENOMIC DNA]</scope>
    <source>
        <strain evidence="4">cv. Jemalong A17</strain>
    </source>
</reference>
<sequence>MKRGENMAENLKFVYLLILFISIFLVIIVSHSITPWLKKTCVTDKDCPKVAKINIRCRRGQCVQVF</sequence>
<evidence type="ECO:0000259" key="2">
    <source>
        <dbReference type="Pfam" id="PF07127"/>
    </source>
</evidence>
<evidence type="ECO:0000313" key="3">
    <source>
        <dbReference type="EMBL" id="RHN48129.1"/>
    </source>
</evidence>
<evidence type="ECO:0000313" key="4">
    <source>
        <dbReference type="Proteomes" id="UP000265566"/>
    </source>
</evidence>
<evidence type="ECO:0000256" key="1">
    <source>
        <dbReference type="SAM" id="Phobius"/>
    </source>
</evidence>
<name>A0A396H4C9_MEDTR</name>
<dbReference type="EMBL" id="PSQE01000007">
    <property type="protein sequence ID" value="RHN48129.1"/>
    <property type="molecule type" value="Genomic_DNA"/>
</dbReference>
<proteinExistence type="predicted"/>
<dbReference type="AlphaFoldDB" id="A0A396H4C9"/>
<keyword evidence="1" id="KW-0472">Membrane</keyword>
<dbReference type="GO" id="GO:0046872">
    <property type="term" value="F:metal ion binding"/>
    <property type="evidence" value="ECO:0007669"/>
    <property type="project" value="InterPro"/>
</dbReference>
<keyword evidence="1" id="KW-0812">Transmembrane</keyword>
<protein>
    <submittedName>
        <fullName evidence="3">Putative Late nodulin</fullName>
    </submittedName>
</protein>
<comment type="caution">
    <text evidence="3">The sequence shown here is derived from an EMBL/GenBank/DDBJ whole genome shotgun (WGS) entry which is preliminary data.</text>
</comment>
<feature type="domain" description="Late nodulin" evidence="2">
    <location>
        <begin position="7"/>
        <end position="62"/>
    </location>
</feature>
<dbReference type="Gramene" id="rna42814">
    <property type="protein sequence ID" value="RHN48129.1"/>
    <property type="gene ID" value="gene42814"/>
</dbReference>
<accession>A0A396H4C9</accession>
<gene>
    <name evidence="3" type="ORF">MtrunA17_Chr7g0260461</name>
</gene>
<feature type="transmembrane region" description="Helical" evidence="1">
    <location>
        <begin position="12"/>
        <end position="33"/>
    </location>
</feature>
<dbReference type="Pfam" id="PF07127">
    <property type="entry name" value="Nodulin_late"/>
    <property type="match status" value="1"/>
</dbReference>
<organism evidence="3 4">
    <name type="scientific">Medicago truncatula</name>
    <name type="common">Barrel medic</name>
    <name type="synonym">Medicago tribuloides</name>
    <dbReference type="NCBI Taxonomy" id="3880"/>
    <lineage>
        <taxon>Eukaryota</taxon>
        <taxon>Viridiplantae</taxon>
        <taxon>Streptophyta</taxon>
        <taxon>Embryophyta</taxon>
        <taxon>Tracheophyta</taxon>
        <taxon>Spermatophyta</taxon>
        <taxon>Magnoliopsida</taxon>
        <taxon>eudicotyledons</taxon>
        <taxon>Gunneridae</taxon>
        <taxon>Pentapetalae</taxon>
        <taxon>rosids</taxon>
        <taxon>fabids</taxon>
        <taxon>Fabales</taxon>
        <taxon>Fabaceae</taxon>
        <taxon>Papilionoideae</taxon>
        <taxon>50 kb inversion clade</taxon>
        <taxon>NPAAA clade</taxon>
        <taxon>Hologalegina</taxon>
        <taxon>IRL clade</taxon>
        <taxon>Trifolieae</taxon>
        <taxon>Medicago</taxon>
    </lineage>
</organism>
<dbReference type="InterPro" id="IPR009810">
    <property type="entry name" value="Nodulin_late_dom"/>
</dbReference>
<dbReference type="Proteomes" id="UP000265566">
    <property type="component" value="Chromosome 7"/>
</dbReference>
<keyword evidence="1" id="KW-1133">Transmembrane helix</keyword>